<proteinExistence type="predicted"/>
<protein>
    <recommendedName>
        <fullName evidence="3">Outer membrane protein beta-barrel domain-containing protein</fullName>
    </recommendedName>
</protein>
<dbReference type="Proteomes" id="UP000251889">
    <property type="component" value="Unassembled WGS sequence"/>
</dbReference>
<keyword evidence="2" id="KW-1185">Reference proteome</keyword>
<gene>
    <name evidence="1" type="ORF">DQQ10_26830</name>
</gene>
<name>A0A364XWK9_9BACT</name>
<dbReference type="EMBL" id="QMFY01000027">
    <property type="protein sequence ID" value="RAV97790.1"/>
    <property type="molecule type" value="Genomic_DNA"/>
</dbReference>
<accession>A0A364XWK9</accession>
<organism evidence="1 2">
    <name type="scientific">Pseudochryseolinea flava</name>
    <dbReference type="NCBI Taxonomy" id="2059302"/>
    <lineage>
        <taxon>Bacteria</taxon>
        <taxon>Pseudomonadati</taxon>
        <taxon>Bacteroidota</taxon>
        <taxon>Cytophagia</taxon>
        <taxon>Cytophagales</taxon>
        <taxon>Fulvivirgaceae</taxon>
        <taxon>Pseudochryseolinea</taxon>
    </lineage>
</organism>
<comment type="caution">
    <text evidence="1">The sequence shown here is derived from an EMBL/GenBank/DDBJ whole genome shotgun (WGS) entry which is preliminary data.</text>
</comment>
<evidence type="ECO:0000313" key="1">
    <source>
        <dbReference type="EMBL" id="RAV97790.1"/>
    </source>
</evidence>
<sequence>MDVISTLLLLQVIASAAYGQQVDLNNVKKNFTEKPFRMGGGISANTIFYDGNDGQGRQPFTYFLNGNVNFNLFNQINLPFSFSLTNLGADYGYPTLPNRLSVHPMYKSITGHIGDVAMSFSPYTLNGHMFRGVGVDVAPKGPWKFSAMYGRLQRASEFDSARTLVPAAYQRMGYGAKVRYDQSGYYAGMNFFTAKDDPNSLKFHPDSLNIFPQHNVAFGWEGGVKLIDNLMLSGEFGLSLLTRDIRSNRESDSWLDDVFVNRTSTHAYKAYKVNLNYQLFKNTIGLGYERIDPEYRTLGAYYFNNDYENITVNYARPFLQDKITIALSWGIQRDDLNNDKEQSSKRLVSSANINYTPNENFNAALSYSGFQTYMNIRSQFDYINGQTPYDNLDTLDFTQLSQNLALTTLYSFGKNENRRHSLNTNLSYQEAADKQGDVIRPGALSQFYNFSTQYTLLFVPQAVSVHASINATYNLVGGEEFIIVGPTAGAKARIFQKKLTTGLSCSYNVSYQASERQGKVVNVRWNAGYAVAKKHMLMANTVWQQRDLKTRSNAQSITATVGYSYSF</sequence>
<evidence type="ECO:0008006" key="3">
    <source>
        <dbReference type="Google" id="ProtNLM"/>
    </source>
</evidence>
<dbReference type="AlphaFoldDB" id="A0A364XWK9"/>
<reference evidence="1 2" key="1">
    <citation type="submission" date="2018-06" db="EMBL/GenBank/DDBJ databases">
        <title>Chryseolinea flavus sp. nov., a member of the phylum Bacteroidetes isolated from soil.</title>
        <authorList>
            <person name="Li Y."/>
            <person name="Wang J."/>
        </authorList>
    </citation>
    <scope>NUCLEOTIDE SEQUENCE [LARGE SCALE GENOMIC DNA]</scope>
    <source>
        <strain evidence="1 2">SDU1-6</strain>
    </source>
</reference>
<evidence type="ECO:0000313" key="2">
    <source>
        <dbReference type="Proteomes" id="UP000251889"/>
    </source>
</evidence>